<dbReference type="AlphaFoldDB" id="A0A0W0VI62"/>
<dbReference type="Pfam" id="PF02641">
    <property type="entry name" value="DUF190"/>
    <property type="match status" value="1"/>
</dbReference>
<dbReference type="STRING" id="45068.Llon_1984"/>
<comment type="caution">
    <text evidence="2">The sequence shown here is derived from an EMBL/GenBank/DDBJ whole genome shotgun (WGS) entry which is preliminary data.</text>
</comment>
<protein>
    <submittedName>
        <fullName evidence="2">Uncharacterized protein</fullName>
    </submittedName>
</protein>
<accession>A0A0W0VI62</accession>
<proteinExistence type="inferred from homology"/>
<dbReference type="InterPro" id="IPR011322">
    <property type="entry name" value="N-reg_PII-like_a/b"/>
</dbReference>
<dbReference type="Gene3D" id="3.30.70.120">
    <property type="match status" value="1"/>
</dbReference>
<evidence type="ECO:0000256" key="1">
    <source>
        <dbReference type="ARBA" id="ARBA00010554"/>
    </source>
</evidence>
<dbReference type="InterPro" id="IPR003793">
    <property type="entry name" value="UPF0166"/>
</dbReference>
<reference evidence="2 3" key="1">
    <citation type="submission" date="2015-11" db="EMBL/GenBank/DDBJ databases">
        <title>Genomic analysis of 38 Legionella species identifies large and diverse effector repertoires.</title>
        <authorList>
            <person name="Burstein D."/>
            <person name="Amaro F."/>
            <person name="Zusman T."/>
            <person name="Lifshitz Z."/>
            <person name="Cohen O."/>
            <person name="Gilbert J.A."/>
            <person name="Pupko T."/>
            <person name="Shuman H.A."/>
            <person name="Segal G."/>
        </authorList>
    </citation>
    <scope>NUCLEOTIDE SEQUENCE [LARGE SCALE GENOMIC DNA]</scope>
    <source>
        <strain evidence="2 3">ATCC 49505</strain>
    </source>
</reference>
<comment type="similarity">
    <text evidence="1">Belongs to the UPF0166 family.</text>
</comment>
<dbReference type="InterPro" id="IPR015867">
    <property type="entry name" value="N-reg_PII/ATP_PRibTrfase_C"/>
</dbReference>
<dbReference type="OrthoDB" id="5295185at2"/>
<evidence type="ECO:0000313" key="3">
    <source>
        <dbReference type="Proteomes" id="UP000054997"/>
    </source>
</evidence>
<sequence length="100" mass="11269">MRTLDVIVVRIYITESSNLLNKLVSYLKTEAKIRGVSVFRAVSGFGETGNHVASLIDLSLDLPLTIEFFDQKDKVEVALEHLNKTVKPEHILFWNAKVNA</sequence>
<dbReference type="EMBL" id="LNYK01000033">
    <property type="protein sequence ID" value="KTD19812.1"/>
    <property type="molecule type" value="Genomic_DNA"/>
</dbReference>
<dbReference type="RefSeq" id="WP_058529952.1">
    <property type="nucleotide sequence ID" value="NZ_CAAAHZ010000001.1"/>
</dbReference>
<gene>
    <name evidence="2" type="ORF">Llon_1984</name>
</gene>
<dbReference type="PANTHER" id="PTHR35983">
    <property type="entry name" value="UPF0166 PROTEIN TM_0021"/>
    <property type="match status" value="1"/>
</dbReference>
<dbReference type="SUPFAM" id="SSF54913">
    <property type="entry name" value="GlnB-like"/>
    <property type="match status" value="1"/>
</dbReference>
<dbReference type="PANTHER" id="PTHR35983:SF1">
    <property type="entry name" value="UPF0166 PROTEIN TM_0021"/>
    <property type="match status" value="1"/>
</dbReference>
<evidence type="ECO:0000313" key="2">
    <source>
        <dbReference type="EMBL" id="KTD19812.1"/>
    </source>
</evidence>
<dbReference type="PATRIC" id="fig|45068.5.peg.2156"/>
<keyword evidence="3" id="KW-1185">Reference proteome</keyword>
<name>A0A0W0VI62_9GAMM</name>
<organism evidence="2 3">
    <name type="scientific">Legionella londiniensis</name>
    <dbReference type="NCBI Taxonomy" id="45068"/>
    <lineage>
        <taxon>Bacteria</taxon>
        <taxon>Pseudomonadati</taxon>
        <taxon>Pseudomonadota</taxon>
        <taxon>Gammaproteobacteria</taxon>
        <taxon>Legionellales</taxon>
        <taxon>Legionellaceae</taxon>
        <taxon>Legionella</taxon>
    </lineage>
</organism>
<dbReference type="Proteomes" id="UP000054997">
    <property type="component" value="Unassembled WGS sequence"/>
</dbReference>